<dbReference type="NCBIfam" id="TIGR01744">
    <property type="entry name" value="XPRTase"/>
    <property type="match status" value="1"/>
</dbReference>
<comment type="caution">
    <text evidence="8">The sequence shown here is derived from an EMBL/GenBank/DDBJ whole genome shotgun (WGS) entry which is preliminary data.</text>
</comment>
<evidence type="ECO:0000313" key="8">
    <source>
        <dbReference type="EMBL" id="KPL79928.1"/>
    </source>
</evidence>
<dbReference type="EC" id="2.4.2.22" evidence="5 6"/>
<dbReference type="CDD" id="cd06223">
    <property type="entry name" value="PRTases_typeI"/>
    <property type="match status" value="1"/>
</dbReference>
<dbReference type="GO" id="GO:0006166">
    <property type="term" value="P:purine ribonucleoside salvage"/>
    <property type="evidence" value="ECO:0007669"/>
    <property type="project" value="UniProtKB-KW"/>
</dbReference>
<evidence type="ECO:0000256" key="4">
    <source>
        <dbReference type="ARBA" id="ARBA00022726"/>
    </source>
</evidence>
<dbReference type="GO" id="GO:0005737">
    <property type="term" value="C:cytoplasm"/>
    <property type="evidence" value="ECO:0007669"/>
    <property type="project" value="UniProtKB-SubCell"/>
</dbReference>
<gene>
    <name evidence="5" type="primary">xpt</name>
    <name evidence="8" type="ORF">ADN00_02075</name>
</gene>
<dbReference type="HAMAP" id="MF_01184">
    <property type="entry name" value="XPRTase"/>
    <property type="match status" value="1"/>
</dbReference>
<feature type="binding site" evidence="5">
    <location>
        <position position="156"/>
    </location>
    <ligand>
        <name>xanthine</name>
        <dbReference type="ChEBI" id="CHEBI:17712"/>
    </ligand>
</feature>
<feature type="binding site" evidence="5">
    <location>
        <begin position="128"/>
        <end position="132"/>
    </location>
    <ligand>
        <name>5-phospho-alpha-D-ribose 1-diphosphate</name>
        <dbReference type="ChEBI" id="CHEBI:58017"/>
    </ligand>
</feature>
<dbReference type="Proteomes" id="UP000050417">
    <property type="component" value="Unassembled WGS sequence"/>
</dbReference>
<feature type="domain" description="Phosphoribosyltransferase" evidence="7">
    <location>
        <begin position="52"/>
        <end position="156"/>
    </location>
</feature>
<comment type="pathway">
    <text evidence="5">Purine metabolism; XMP biosynthesis via salvage pathway; XMP from xanthine: step 1/1.</text>
</comment>
<dbReference type="SUPFAM" id="SSF53271">
    <property type="entry name" value="PRTase-like"/>
    <property type="match status" value="1"/>
</dbReference>
<keyword evidence="3 5" id="KW-0808">Transferase</keyword>
<dbReference type="STRING" id="1134406.ADN00_02075"/>
<dbReference type="UniPathway" id="UPA00602">
    <property type="reaction ID" value="UER00658"/>
</dbReference>
<dbReference type="RefSeq" id="WP_152966224.1">
    <property type="nucleotide sequence ID" value="NZ_LGCL01000008.1"/>
</dbReference>
<dbReference type="EMBL" id="LGCL01000008">
    <property type="protein sequence ID" value="KPL79928.1"/>
    <property type="molecule type" value="Genomic_DNA"/>
</dbReference>
<dbReference type="InterPro" id="IPR050118">
    <property type="entry name" value="Pur/Pyrimidine_PRTase"/>
</dbReference>
<dbReference type="PANTHER" id="PTHR43864:SF1">
    <property type="entry name" value="XANTHINE PHOSPHORIBOSYLTRANSFERASE"/>
    <property type="match status" value="1"/>
</dbReference>
<dbReference type="NCBIfam" id="NF006671">
    <property type="entry name" value="PRK09219.1"/>
    <property type="match status" value="1"/>
</dbReference>
<keyword evidence="9" id="KW-1185">Reference proteome</keyword>
<dbReference type="GO" id="GO:0046110">
    <property type="term" value="P:xanthine metabolic process"/>
    <property type="evidence" value="ECO:0007669"/>
    <property type="project" value="UniProtKB-UniRule"/>
</dbReference>
<dbReference type="GO" id="GO:0000310">
    <property type="term" value="F:xanthine phosphoribosyltransferase activity"/>
    <property type="evidence" value="ECO:0007669"/>
    <property type="project" value="UniProtKB-UniRule"/>
</dbReference>
<dbReference type="PATRIC" id="fig|1134406.4.peg.2846"/>
<reference evidence="8 9" key="1">
    <citation type="submission" date="2015-07" db="EMBL/GenBank/DDBJ databases">
        <title>Genome sequence of Ornatilinea apprima DSM 23815.</title>
        <authorList>
            <person name="Hemp J."/>
            <person name="Ward L.M."/>
            <person name="Pace L.A."/>
            <person name="Fischer W.W."/>
        </authorList>
    </citation>
    <scope>NUCLEOTIDE SEQUENCE [LARGE SCALE GENOMIC DNA]</scope>
    <source>
        <strain evidence="8 9">P3M-1</strain>
    </source>
</reference>
<dbReference type="GO" id="GO:0032265">
    <property type="term" value="P:XMP salvage"/>
    <property type="evidence" value="ECO:0007669"/>
    <property type="project" value="UniProtKB-UniRule"/>
</dbReference>
<dbReference type="Pfam" id="PF00156">
    <property type="entry name" value="Pribosyltran"/>
    <property type="match status" value="1"/>
</dbReference>
<keyword evidence="4 5" id="KW-0660">Purine salvage</keyword>
<dbReference type="OrthoDB" id="9790678at2"/>
<proteinExistence type="inferred from homology"/>
<feature type="binding site" evidence="5">
    <location>
        <position position="27"/>
    </location>
    <ligand>
        <name>xanthine</name>
        <dbReference type="ChEBI" id="CHEBI:17712"/>
    </ligand>
</feature>
<comment type="function">
    <text evidence="5">Converts the preformed base xanthine, a product of nucleic acid breakdown, to xanthosine 5'-monophosphate (XMP), so it can be reused for RNA or DNA synthesis.</text>
</comment>
<evidence type="ECO:0000256" key="1">
    <source>
        <dbReference type="ARBA" id="ARBA00022490"/>
    </source>
</evidence>
<keyword evidence="2 5" id="KW-0328">Glycosyltransferase</keyword>
<dbReference type="InterPro" id="IPR029057">
    <property type="entry name" value="PRTase-like"/>
</dbReference>
<dbReference type="AlphaFoldDB" id="A0A0P6Y4G8"/>
<evidence type="ECO:0000256" key="6">
    <source>
        <dbReference type="NCBIfam" id="TIGR01744"/>
    </source>
</evidence>
<dbReference type="PANTHER" id="PTHR43864">
    <property type="entry name" value="HYPOXANTHINE/GUANINE PHOSPHORIBOSYLTRANSFERASE"/>
    <property type="match status" value="1"/>
</dbReference>
<dbReference type="InterPro" id="IPR010079">
    <property type="entry name" value="Xanthine_PRibTrfase"/>
</dbReference>
<dbReference type="InterPro" id="IPR000836">
    <property type="entry name" value="PRTase_dom"/>
</dbReference>
<evidence type="ECO:0000256" key="3">
    <source>
        <dbReference type="ARBA" id="ARBA00022679"/>
    </source>
</evidence>
<comment type="subunit">
    <text evidence="5">Homodimer.</text>
</comment>
<evidence type="ECO:0000256" key="5">
    <source>
        <dbReference type="HAMAP-Rule" id="MF_01184"/>
    </source>
</evidence>
<dbReference type="Gene3D" id="3.40.50.2020">
    <property type="match status" value="1"/>
</dbReference>
<comment type="catalytic activity">
    <reaction evidence="5">
        <text>XMP + diphosphate = xanthine + 5-phospho-alpha-D-ribose 1-diphosphate</text>
        <dbReference type="Rhea" id="RHEA:10800"/>
        <dbReference type="ChEBI" id="CHEBI:17712"/>
        <dbReference type="ChEBI" id="CHEBI:33019"/>
        <dbReference type="ChEBI" id="CHEBI:57464"/>
        <dbReference type="ChEBI" id="CHEBI:58017"/>
        <dbReference type="EC" id="2.4.2.22"/>
    </reaction>
</comment>
<feature type="binding site" evidence="5">
    <location>
        <position position="20"/>
    </location>
    <ligand>
        <name>xanthine</name>
        <dbReference type="ChEBI" id="CHEBI:17712"/>
    </ligand>
</feature>
<name>A0A0P6Y4G8_9CHLR</name>
<comment type="subcellular location">
    <subcellularLocation>
        <location evidence="5">Cytoplasm</location>
    </subcellularLocation>
</comment>
<keyword evidence="1 5" id="KW-0963">Cytoplasm</keyword>
<evidence type="ECO:0000313" key="9">
    <source>
        <dbReference type="Proteomes" id="UP000050417"/>
    </source>
</evidence>
<protein>
    <recommendedName>
        <fullName evidence="5 6">Xanthine phosphoribosyltransferase</fullName>
        <shortName evidence="5">XPRTase</shortName>
        <ecNumber evidence="5 6">2.4.2.22</ecNumber>
    </recommendedName>
</protein>
<sequence>MQLLKDRILSDGKYLGNGILKVDGFINHQVDPVLMDACGKELAECFKDSGATRVLTAEISGIAPAIMAARYLNLPVVYARKTKPVTMPNTVYLTIAPSHTKGRMVELIVSPEYLPRGEKVLIIDDFLASGETILGLVRLVEAAGCELVGVGTLIEKTFEKGRTMLEQFNVPVVSLAMISAMNEDGTIAFLDD</sequence>
<evidence type="ECO:0000259" key="7">
    <source>
        <dbReference type="Pfam" id="PF00156"/>
    </source>
</evidence>
<evidence type="ECO:0000256" key="2">
    <source>
        <dbReference type="ARBA" id="ARBA00022676"/>
    </source>
</evidence>
<organism evidence="8 9">
    <name type="scientific">Ornatilinea apprima</name>
    <dbReference type="NCBI Taxonomy" id="1134406"/>
    <lineage>
        <taxon>Bacteria</taxon>
        <taxon>Bacillati</taxon>
        <taxon>Chloroflexota</taxon>
        <taxon>Anaerolineae</taxon>
        <taxon>Anaerolineales</taxon>
        <taxon>Anaerolineaceae</taxon>
        <taxon>Ornatilinea</taxon>
    </lineage>
</organism>
<accession>A0A0P6Y4G8</accession>
<comment type="similarity">
    <text evidence="5">Belongs to the purine/pyrimidine phosphoribosyltransferase family. Xpt subfamily.</text>
</comment>